<comment type="caution">
    <text evidence="1">The sequence shown here is derived from an EMBL/GenBank/DDBJ whole genome shotgun (WGS) entry which is preliminary data.</text>
</comment>
<evidence type="ECO:0000313" key="1">
    <source>
        <dbReference type="EMBL" id="GBF08363.1"/>
    </source>
</evidence>
<proteinExistence type="predicted"/>
<protein>
    <submittedName>
        <fullName evidence="1">Acyl-CoA dehydrogenase</fullName>
    </submittedName>
</protein>
<dbReference type="AlphaFoldDB" id="A0A401H7H8"/>
<dbReference type="Proteomes" id="UP000291213">
    <property type="component" value="Unassembled WGS sequence"/>
</dbReference>
<reference evidence="1 2" key="1">
    <citation type="submission" date="2017-02" db="EMBL/GenBank/DDBJ databases">
        <title>isolation and characterization of a novel temperate virus Aeropyrum globular virus 1 infecting hyperthermophilic archaeon Aeropyrum.</title>
        <authorList>
            <person name="Yumiya M."/>
            <person name="Yoshida T."/>
            <person name="Sako Y."/>
        </authorList>
    </citation>
    <scope>NUCLEOTIDE SEQUENCE [LARGE SCALE GENOMIC DNA]</scope>
    <source>
        <strain evidence="1 2">YK1-12-2013</strain>
    </source>
</reference>
<feature type="non-terminal residue" evidence="1">
    <location>
        <position position="23"/>
    </location>
</feature>
<gene>
    <name evidence="1" type="ORF">apy_00880</name>
</gene>
<dbReference type="EMBL" id="BDMD01000001">
    <property type="protein sequence ID" value="GBF08363.1"/>
    <property type="molecule type" value="Genomic_DNA"/>
</dbReference>
<accession>A0A401H7H8</accession>
<name>A0A401H7H8_AERPX</name>
<sequence length="23" mass="2722">MDFSLGPDLELFRESLRRGLEKL</sequence>
<evidence type="ECO:0000313" key="2">
    <source>
        <dbReference type="Proteomes" id="UP000291213"/>
    </source>
</evidence>
<organism evidence="1 2">
    <name type="scientific">Aeropyrum pernix</name>
    <dbReference type="NCBI Taxonomy" id="56636"/>
    <lineage>
        <taxon>Archaea</taxon>
        <taxon>Thermoproteota</taxon>
        <taxon>Thermoprotei</taxon>
        <taxon>Desulfurococcales</taxon>
        <taxon>Desulfurococcaceae</taxon>
        <taxon>Aeropyrum</taxon>
    </lineage>
</organism>